<dbReference type="InterPro" id="IPR001867">
    <property type="entry name" value="OmpR/PhoB-type_DNA-bd"/>
</dbReference>
<dbReference type="PANTHER" id="PTHR35807">
    <property type="entry name" value="TRANSCRIPTIONAL REGULATOR REDD-RELATED"/>
    <property type="match status" value="1"/>
</dbReference>
<sequence length="428" mass="48188">MNLFGSMVAAFGSRASQGSGRPSHSPYPARLMCGKSSTTEEWRKKFMKVILVDDEPTMHLILRKMLVKLPGVHVAGAFTDTKSAASFLSENTDIGLAFVDISMPGGSGIEFAAKMEALASPLQIVFVTSHKEFALKAYELSVVDYLVKPVSQERLQRTVNRALASQRGIHSPSLSASVSENSGRIVLTMLGDVVVSNDAGRVKWISRKCAELFAYLLFYRGKRIPRSRLVMDIFGGMHQTNAENYLNTTVYQLRKSLEPLGMREVIRSENDGYALELKDSVIDYVEFEKQVEEMPSIDVGNVERALHIERLYTGDLFGDKAYVWAIHEMVRYAELYTSFVKRLAIVLISLRDTTSASKLLLKLNERNHLDESVIRLLMTIREMTGDKKGLTALYTDYVRLLSRELGIRPSEELIHLYDMLISRLTNKK</sequence>
<dbReference type="InterPro" id="IPR011006">
    <property type="entry name" value="CheY-like_superfamily"/>
</dbReference>
<keyword evidence="6" id="KW-0597">Phosphoprotein</keyword>
<evidence type="ECO:0000256" key="1">
    <source>
        <dbReference type="ARBA" id="ARBA00005820"/>
    </source>
</evidence>
<evidence type="ECO:0000259" key="8">
    <source>
        <dbReference type="PROSITE" id="PS50110"/>
    </source>
</evidence>
<gene>
    <name evidence="10" type="ORF">GC102_09745</name>
</gene>
<dbReference type="Pfam" id="PF03704">
    <property type="entry name" value="BTAD"/>
    <property type="match status" value="1"/>
</dbReference>
<keyword evidence="11" id="KW-1185">Reference proteome</keyword>
<comment type="similarity">
    <text evidence="1">Belongs to the AfsR/DnrI/RedD regulatory family.</text>
</comment>
<organism evidence="10 11">
    <name type="scientific">Paenibacillus germinis</name>
    <dbReference type="NCBI Taxonomy" id="2654979"/>
    <lineage>
        <taxon>Bacteria</taxon>
        <taxon>Bacillati</taxon>
        <taxon>Bacillota</taxon>
        <taxon>Bacilli</taxon>
        <taxon>Bacillales</taxon>
        <taxon>Paenibacillaceae</taxon>
        <taxon>Paenibacillus</taxon>
    </lineage>
</organism>
<dbReference type="InterPro" id="IPR001789">
    <property type="entry name" value="Sig_transdc_resp-reg_receiver"/>
</dbReference>
<dbReference type="InterPro" id="IPR051677">
    <property type="entry name" value="AfsR-DnrI-RedD_regulator"/>
</dbReference>
<dbReference type="Proteomes" id="UP000658690">
    <property type="component" value="Unassembled WGS sequence"/>
</dbReference>
<evidence type="ECO:0000256" key="5">
    <source>
        <dbReference type="ARBA" id="ARBA00023163"/>
    </source>
</evidence>
<evidence type="ECO:0000256" key="4">
    <source>
        <dbReference type="ARBA" id="ARBA00023125"/>
    </source>
</evidence>
<proteinExistence type="inferred from homology"/>
<evidence type="ECO:0000256" key="7">
    <source>
        <dbReference type="PROSITE-ProRule" id="PRU01091"/>
    </source>
</evidence>
<name>A0ABX1Z209_9BACL</name>
<keyword evidence="3" id="KW-0805">Transcription regulation</keyword>
<dbReference type="InterPro" id="IPR011990">
    <property type="entry name" value="TPR-like_helical_dom_sf"/>
</dbReference>
<feature type="domain" description="Response regulatory" evidence="8">
    <location>
        <begin position="48"/>
        <end position="163"/>
    </location>
</feature>
<dbReference type="PANTHER" id="PTHR35807:SF2">
    <property type="entry name" value="TRANSCRIPTIONAL ACTIVATOR DOMAIN"/>
    <property type="match status" value="1"/>
</dbReference>
<dbReference type="SUPFAM" id="SSF52172">
    <property type="entry name" value="CheY-like"/>
    <property type="match status" value="1"/>
</dbReference>
<dbReference type="Gene3D" id="3.40.50.2300">
    <property type="match status" value="1"/>
</dbReference>
<protein>
    <submittedName>
        <fullName evidence="10">Response regulator</fullName>
    </submittedName>
</protein>
<dbReference type="PROSITE" id="PS50110">
    <property type="entry name" value="RESPONSE_REGULATORY"/>
    <property type="match status" value="1"/>
</dbReference>
<dbReference type="Gene3D" id="1.25.40.10">
    <property type="entry name" value="Tetratricopeptide repeat domain"/>
    <property type="match status" value="1"/>
</dbReference>
<dbReference type="InterPro" id="IPR005158">
    <property type="entry name" value="BTAD"/>
</dbReference>
<reference evidence="10 11" key="1">
    <citation type="submission" date="2019-10" db="EMBL/GenBank/DDBJ databases">
        <title>Description of Paenibacillus choica sp. nov.</title>
        <authorList>
            <person name="Carlier A."/>
            <person name="Qi S."/>
        </authorList>
    </citation>
    <scope>NUCLEOTIDE SEQUENCE [LARGE SCALE GENOMIC DNA]</scope>
    <source>
        <strain evidence="10 11">LMG 31460</strain>
    </source>
</reference>
<evidence type="ECO:0000259" key="9">
    <source>
        <dbReference type="PROSITE" id="PS51755"/>
    </source>
</evidence>
<evidence type="ECO:0000313" key="11">
    <source>
        <dbReference type="Proteomes" id="UP000658690"/>
    </source>
</evidence>
<dbReference type="SUPFAM" id="SSF46894">
    <property type="entry name" value="C-terminal effector domain of the bipartite response regulators"/>
    <property type="match status" value="1"/>
</dbReference>
<evidence type="ECO:0000256" key="6">
    <source>
        <dbReference type="PROSITE-ProRule" id="PRU00169"/>
    </source>
</evidence>
<dbReference type="PROSITE" id="PS51755">
    <property type="entry name" value="OMPR_PHOB"/>
    <property type="match status" value="1"/>
</dbReference>
<keyword evidence="4 7" id="KW-0238">DNA-binding</keyword>
<dbReference type="SMART" id="SM01043">
    <property type="entry name" value="BTAD"/>
    <property type="match status" value="1"/>
</dbReference>
<accession>A0ABX1Z209</accession>
<dbReference type="InterPro" id="IPR036388">
    <property type="entry name" value="WH-like_DNA-bd_sf"/>
</dbReference>
<keyword evidence="2" id="KW-0902">Two-component regulatory system</keyword>
<dbReference type="SMART" id="SM00448">
    <property type="entry name" value="REC"/>
    <property type="match status" value="1"/>
</dbReference>
<feature type="domain" description="OmpR/PhoB-type" evidence="9">
    <location>
        <begin position="176"/>
        <end position="277"/>
    </location>
</feature>
<dbReference type="SUPFAM" id="SSF48452">
    <property type="entry name" value="TPR-like"/>
    <property type="match status" value="1"/>
</dbReference>
<feature type="modified residue" description="4-aspartylphosphate" evidence="6">
    <location>
        <position position="100"/>
    </location>
</feature>
<dbReference type="Gene3D" id="1.10.10.10">
    <property type="entry name" value="Winged helix-like DNA-binding domain superfamily/Winged helix DNA-binding domain"/>
    <property type="match status" value="1"/>
</dbReference>
<evidence type="ECO:0000256" key="2">
    <source>
        <dbReference type="ARBA" id="ARBA00023012"/>
    </source>
</evidence>
<comment type="caution">
    <text evidence="10">The sequence shown here is derived from an EMBL/GenBank/DDBJ whole genome shotgun (WGS) entry which is preliminary data.</text>
</comment>
<dbReference type="EMBL" id="WHOC01000047">
    <property type="protein sequence ID" value="NOU86056.1"/>
    <property type="molecule type" value="Genomic_DNA"/>
</dbReference>
<feature type="DNA-binding region" description="OmpR/PhoB-type" evidence="7">
    <location>
        <begin position="176"/>
        <end position="277"/>
    </location>
</feature>
<dbReference type="SMART" id="SM00862">
    <property type="entry name" value="Trans_reg_C"/>
    <property type="match status" value="1"/>
</dbReference>
<evidence type="ECO:0000313" key="10">
    <source>
        <dbReference type="EMBL" id="NOU86056.1"/>
    </source>
</evidence>
<dbReference type="InterPro" id="IPR016032">
    <property type="entry name" value="Sig_transdc_resp-reg_C-effctor"/>
</dbReference>
<dbReference type="Pfam" id="PF00072">
    <property type="entry name" value="Response_reg"/>
    <property type="match status" value="1"/>
</dbReference>
<keyword evidence="5" id="KW-0804">Transcription</keyword>
<evidence type="ECO:0000256" key="3">
    <source>
        <dbReference type="ARBA" id="ARBA00023015"/>
    </source>
</evidence>